<dbReference type="AlphaFoldDB" id="A0A915KE00"/>
<proteinExistence type="predicted"/>
<dbReference type="WBParaSite" id="nRc.2.0.1.t36605-RA">
    <property type="protein sequence ID" value="nRc.2.0.1.t36605-RA"/>
    <property type="gene ID" value="nRc.2.0.1.g36605"/>
</dbReference>
<accession>A0A915KE00</accession>
<evidence type="ECO:0000313" key="1">
    <source>
        <dbReference type="Proteomes" id="UP000887565"/>
    </source>
</evidence>
<name>A0A915KE00_ROMCU</name>
<sequence length="61" mass="6892">MNSQFVGWENIVLIFYRLKYRGSDLITYVRGLNGPKDNQPRYVCETSGSIGSVRGCPKSYG</sequence>
<keyword evidence="1" id="KW-1185">Reference proteome</keyword>
<reference evidence="2" key="1">
    <citation type="submission" date="2022-11" db="UniProtKB">
        <authorList>
            <consortium name="WormBaseParasite"/>
        </authorList>
    </citation>
    <scope>IDENTIFICATION</scope>
</reference>
<organism evidence="1 2">
    <name type="scientific">Romanomermis culicivorax</name>
    <name type="common">Nematode worm</name>
    <dbReference type="NCBI Taxonomy" id="13658"/>
    <lineage>
        <taxon>Eukaryota</taxon>
        <taxon>Metazoa</taxon>
        <taxon>Ecdysozoa</taxon>
        <taxon>Nematoda</taxon>
        <taxon>Enoplea</taxon>
        <taxon>Dorylaimia</taxon>
        <taxon>Mermithida</taxon>
        <taxon>Mermithoidea</taxon>
        <taxon>Mermithidae</taxon>
        <taxon>Romanomermis</taxon>
    </lineage>
</organism>
<evidence type="ECO:0000313" key="2">
    <source>
        <dbReference type="WBParaSite" id="nRc.2.0.1.t36605-RA"/>
    </source>
</evidence>
<dbReference type="Proteomes" id="UP000887565">
    <property type="component" value="Unplaced"/>
</dbReference>
<protein>
    <submittedName>
        <fullName evidence="2">Uncharacterized protein</fullName>
    </submittedName>
</protein>